<proteinExistence type="predicted"/>
<dbReference type="PIR" id="B45355">
    <property type="entry name" value="B45355"/>
</dbReference>
<name>Q65330_NPVAC</name>
<protein>
    <submittedName>
        <fullName evidence="1">ORF 6</fullName>
    </submittedName>
</protein>
<evidence type="ECO:0000313" key="1">
    <source>
        <dbReference type="EMBL" id="AAA46682.1"/>
    </source>
</evidence>
<sequence>MCAQTFSVFIVCLSVLMASLNSACISLRVKQSESHPPKCVQFLGGIVVYLFQSGVEKVLQLPIIKTRLDAAHKIKKFNVIAVIVRDQLFVVHIIKVFVERHDGQAARYFAIEASRFNIIR</sequence>
<reference evidence="1" key="1">
    <citation type="journal article" date="1986" name="J. Virol.">
        <title>Functional mapping of a trans-activating gene required for expression of a baculovirus delayed-early gene.</title>
        <authorList>
            <person name="Guarino L.A."/>
            <person name="Summers M.D."/>
        </authorList>
    </citation>
    <scope>NUCLEOTIDE SEQUENCE</scope>
</reference>
<dbReference type="EMBL" id="M37122">
    <property type="protein sequence ID" value="AAA46682.1"/>
    <property type="molecule type" value="Genomic_DNA"/>
</dbReference>
<organismHost>
    <name type="scientific">Lepidoptera</name>
    <name type="common">moths &amp; butterflies</name>
    <dbReference type="NCBI Taxonomy" id="7088"/>
</organismHost>
<accession>Q65330</accession>
<organism evidence="1">
    <name type="scientific">Autographa californica nuclear polyhedrosis virus</name>
    <name type="common">AcMNPV</name>
    <dbReference type="NCBI Taxonomy" id="46015"/>
    <lineage>
        <taxon>Viruses</taxon>
        <taxon>Viruses incertae sedis</taxon>
        <taxon>Naldaviricetes</taxon>
        <taxon>Lefavirales</taxon>
        <taxon>Baculoviridae</taxon>
        <taxon>Alphabaculovirus</taxon>
        <taxon>Alphabaculovirus aucalifornicae</taxon>
    </lineage>
</organism>
<reference evidence="1" key="2">
    <citation type="journal article" date="1990" name="Virology">
        <title>Nucleotide sequence and characterization of the 39K gene region of Autographa californica nuclear polyhedrosis virus.</title>
        <authorList>
            <person name="Guarino L.A."/>
            <person name="Smith M.W."/>
        </authorList>
    </citation>
    <scope>NUCLEOTIDE SEQUENCE</scope>
</reference>